<accession>A0ACB8QRF8</accession>
<evidence type="ECO:0000313" key="2">
    <source>
        <dbReference type="Proteomes" id="UP000814128"/>
    </source>
</evidence>
<protein>
    <submittedName>
        <fullName evidence="1">P-loop containing nucleoside triphosphate hydrolase protein</fullName>
    </submittedName>
</protein>
<comment type="caution">
    <text evidence="1">The sequence shown here is derived from an EMBL/GenBank/DDBJ whole genome shotgun (WGS) entry which is preliminary data.</text>
</comment>
<evidence type="ECO:0000313" key="1">
    <source>
        <dbReference type="EMBL" id="KAI0034423.1"/>
    </source>
</evidence>
<reference evidence="1" key="1">
    <citation type="submission" date="2021-02" db="EMBL/GenBank/DDBJ databases">
        <authorList>
            <consortium name="DOE Joint Genome Institute"/>
            <person name="Ahrendt S."/>
            <person name="Looney B.P."/>
            <person name="Miyauchi S."/>
            <person name="Morin E."/>
            <person name="Drula E."/>
            <person name="Courty P.E."/>
            <person name="Chicoki N."/>
            <person name="Fauchery L."/>
            <person name="Kohler A."/>
            <person name="Kuo A."/>
            <person name="Labutti K."/>
            <person name="Pangilinan J."/>
            <person name="Lipzen A."/>
            <person name="Riley R."/>
            <person name="Andreopoulos W."/>
            <person name="He G."/>
            <person name="Johnson J."/>
            <person name="Barry K.W."/>
            <person name="Grigoriev I.V."/>
            <person name="Nagy L."/>
            <person name="Hibbett D."/>
            <person name="Henrissat B."/>
            <person name="Matheny P.B."/>
            <person name="Labbe J."/>
            <person name="Martin F."/>
        </authorList>
    </citation>
    <scope>NUCLEOTIDE SEQUENCE</scope>
    <source>
        <strain evidence="1">EC-137</strain>
    </source>
</reference>
<gene>
    <name evidence="1" type="ORF">K488DRAFT_45526</name>
</gene>
<proteinExistence type="predicted"/>
<reference evidence="1" key="2">
    <citation type="journal article" date="2022" name="New Phytol.">
        <title>Evolutionary transition to the ectomycorrhizal habit in the genomes of a hyperdiverse lineage of mushroom-forming fungi.</title>
        <authorList>
            <person name="Looney B."/>
            <person name="Miyauchi S."/>
            <person name="Morin E."/>
            <person name="Drula E."/>
            <person name="Courty P.E."/>
            <person name="Kohler A."/>
            <person name="Kuo A."/>
            <person name="LaButti K."/>
            <person name="Pangilinan J."/>
            <person name="Lipzen A."/>
            <person name="Riley R."/>
            <person name="Andreopoulos W."/>
            <person name="He G."/>
            <person name="Johnson J."/>
            <person name="Nolan M."/>
            <person name="Tritt A."/>
            <person name="Barry K.W."/>
            <person name="Grigoriev I.V."/>
            <person name="Nagy L.G."/>
            <person name="Hibbett D."/>
            <person name="Henrissat B."/>
            <person name="Matheny P.B."/>
            <person name="Labbe J."/>
            <person name="Martin F.M."/>
        </authorList>
    </citation>
    <scope>NUCLEOTIDE SEQUENCE</scope>
    <source>
        <strain evidence="1">EC-137</strain>
    </source>
</reference>
<organism evidence="1 2">
    <name type="scientific">Vararia minispora EC-137</name>
    <dbReference type="NCBI Taxonomy" id="1314806"/>
    <lineage>
        <taxon>Eukaryota</taxon>
        <taxon>Fungi</taxon>
        <taxon>Dikarya</taxon>
        <taxon>Basidiomycota</taxon>
        <taxon>Agaricomycotina</taxon>
        <taxon>Agaricomycetes</taxon>
        <taxon>Russulales</taxon>
        <taxon>Lachnocladiaceae</taxon>
        <taxon>Vararia</taxon>
    </lineage>
</organism>
<dbReference type="Proteomes" id="UP000814128">
    <property type="component" value="Unassembled WGS sequence"/>
</dbReference>
<dbReference type="EMBL" id="MU273501">
    <property type="protein sequence ID" value="KAI0034423.1"/>
    <property type="molecule type" value="Genomic_DNA"/>
</dbReference>
<sequence length="582" mass="65004">MRYVLQESAAFDEPTRISAAAIVVRRIFDQKGQYTHTVVDITSQALCKVLKEINEGVEGIADFTKYPAQTTLEQLYHSRLGLDARLQKELANDIADGELVADLRAAFRLLEEDLSGTVDNFDQLHAAGEITYELLGMLFVPNTPIYQYHLLTEQHKVLQFRSLKFSVSQTGDKFVELSCRIATYNGRAFGYGLETIIIPAFDGVCKIRELMAYPLDCHEDEEGIRTAAISRGKKYAALGETSHTQISGRAVRYVQDGTRGFWASGRMMVDPLSFGLNVTFPVAKLHNMEIKIPLDRDSLTDELYMICNPVIFGFCFGIKVWGGFAMDRIQDVVHVKEPFQLLVLGEKQKTLVHALVRQHTARAAVFDDIVRGKGKGLVGLLAGPPGSGKTLTAEAVAEVTQKPLYSVSASELAGDSGTVDRKLEMILGLAKKWDAVLLLDEAEVFLQQRDVNNVWRNTLVGVFLRQLEYYEGIMIMTTNLIGHIDEAFESRLHFCINYPELDVASRRTIWGMFFHRASATVTDADLDRLAEQNLNGRQIKNAVISAQSIAMDMDVPLTMGHVDVVLEVFNDWTAARQVQAKK</sequence>
<keyword evidence="1" id="KW-0378">Hydrolase</keyword>
<keyword evidence="2" id="KW-1185">Reference proteome</keyword>
<name>A0ACB8QRF8_9AGAM</name>